<evidence type="ECO:0000313" key="2">
    <source>
        <dbReference type="Proteomes" id="UP001477870"/>
    </source>
</evidence>
<sequence length="176" mass="19989">MNEQNTKASWNDEASSAEIEQTNCMDRFEASEYLWHYKQQVDKALQELNDRSRFMNEVALLAIACAMAKTEFPGDRKFEKVDYWFTRIRNPTSFDTNAGGYELPEEVVKRYSASGARGLRFAQTSMDAALKCLEALIAADEPLTNMSNNLHPVQLAQRINRLGISLFRGRVVGLPD</sequence>
<comment type="caution">
    <text evidence="1">The sequence shown here is derived from an EMBL/GenBank/DDBJ whole genome shotgun (WGS) entry which is preliminary data.</text>
</comment>
<gene>
    <name evidence="1" type="ORF">WNY59_15950</name>
</gene>
<protein>
    <submittedName>
        <fullName evidence="1">Uncharacterized protein</fullName>
    </submittedName>
</protein>
<dbReference type="EMBL" id="JBBMQO010000010">
    <property type="protein sequence ID" value="MEM5503081.1"/>
    <property type="molecule type" value="Genomic_DNA"/>
</dbReference>
<dbReference type="RefSeq" id="WP_342849268.1">
    <property type="nucleotide sequence ID" value="NZ_JBBMQO010000010.1"/>
</dbReference>
<accession>A0ABU9TAC5</accession>
<name>A0ABU9TAC5_9HYPH</name>
<evidence type="ECO:0000313" key="1">
    <source>
        <dbReference type="EMBL" id="MEM5503081.1"/>
    </source>
</evidence>
<organism evidence="1 2">
    <name type="scientific">Ahrensia kielensis</name>
    <dbReference type="NCBI Taxonomy" id="76980"/>
    <lineage>
        <taxon>Bacteria</taxon>
        <taxon>Pseudomonadati</taxon>
        <taxon>Pseudomonadota</taxon>
        <taxon>Alphaproteobacteria</taxon>
        <taxon>Hyphomicrobiales</taxon>
        <taxon>Ahrensiaceae</taxon>
        <taxon>Ahrensia</taxon>
    </lineage>
</organism>
<reference evidence="1 2" key="1">
    <citation type="submission" date="2024-03" db="EMBL/GenBank/DDBJ databases">
        <title>Community enrichment and isolation of bacterial strains for fucoidan degradation.</title>
        <authorList>
            <person name="Sichert A."/>
        </authorList>
    </citation>
    <scope>NUCLEOTIDE SEQUENCE [LARGE SCALE GENOMIC DNA]</scope>
    <source>
        <strain evidence="1 2">AS62</strain>
    </source>
</reference>
<keyword evidence="2" id="KW-1185">Reference proteome</keyword>
<dbReference type="Proteomes" id="UP001477870">
    <property type="component" value="Unassembled WGS sequence"/>
</dbReference>
<proteinExistence type="predicted"/>